<evidence type="ECO:0000256" key="1">
    <source>
        <dbReference type="SAM" id="MobiDB-lite"/>
    </source>
</evidence>
<feature type="region of interest" description="Disordered" evidence="1">
    <location>
        <begin position="1"/>
        <end position="25"/>
    </location>
</feature>
<dbReference type="Proteomes" id="UP000602510">
    <property type="component" value="Unassembled WGS sequence"/>
</dbReference>
<comment type="caution">
    <text evidence="2">The sequence shown here is derived from an EMBL/GenBank/DDBJ whole genome shotgun (WGS) entry which is preliminary data.</text>
</comment>
<sequence length="68" mass="7744">MEVESDTTPDDPHTPLARPEIDASSRIARRKHYSFRIKRAVLEGAEGISLRAQQNIWRPASNTQRLDS</sequence>
<evidence type="ECO:0000313" key="3">
    <source>
        <dbReference type="Proteomes" id="UP000602510"/>
    </source>
</evidence>
<reference evidence="2" key="1">
    <citation type="submission" date="2020-04" db="EMBL/GenBank/DDBJ databases">
        <title>Hybrid Assembly of Korean Phytophthora infestans isolates.</title>
        <authorList>
            <person name="Prokchorchik M."/>
            <person name="Lee Y."/>
            <person name="Seo J."/>
            <person name="Cho J.-H."/>
            <person name="Park Y.-E."/>
            <person name="Jang D.-C."/>
            <person name="Im J.-S."/>
            <person name="Choi J.-G."/>
            <person name="Park H.-J."/>
            <person name="Lee G.-B."/>
            <person name="Lee Y.-G."/>
            <person name="Hong S.-Y."/>
            <person name="Cho K."/>
            <person name="Sohn K.H."/>
        </authorList>
    </citation>
    <scope>NUCLEOTIDE SEQUENCE</scope>
    <source>
        <strain evidence="2">KR_1_A1</strain>
    </source>
</reference>
<evidence type="ECO:0000313" key="2">
    <source>
        <dbReference type="EMBL" id="KAF4045774.1"/>
    </source>
</evidence>
<keyword evidence="3" id="KW-1185">Reference proteome</keyword>
<dbReference type="AlphaFoldDB" id="A0A833TDD7"/>
<name>A0A833TDD7_PHYIN</name>
<accession>A0A833TDD7</accession>
<organism evidence="2 3">
    <name type="scientific">Phytophthora infestans</name>
    <name type="common">Potato late blight agent</name>
    <name type="synonym">Botrytis infestans</name>
    <dbReference type="NCBI Taxonomy" id="4787"/>
    <lineage>
        <taxon>Eukaryota</taxon>
        <taxon>Sar</taxon>
        <taxon>Stramenopiles</taxon>
        <taxon>Oomycota</taxon>
        <taxon>Peronosporomycetes</taxon>
        <taxon>Peronosporales</taxon>
        <taxon>Peronosporaceae</taxon>
        <taxon>Phytophthora</taxon>
    </lineage>
</organism>
<proteinExistence type="predicted"/>
<protein>
    <submittedName>
        <fullName evidence="2">Uncharacterized protein</fullName>
    </submittedName>
</protein>
<dbReference type="EMBL" id="WSZM01000040">
    <property type="protein sequence ID" value="KAF4045774.1"/>
    <property type="molecule type" value="Genomic_DNA"/>
</dbReference>
<gene>
    <name evidence="2" type="ORF">GN244_ATG01819</name>
</gene>